<evidence type="ECO:0000256" key="1">
    <source>
        <dbReference type="SAM" id="MobiDB-lite"/>
    </source>
</evidence>
<dbReference type="RefSeq" id="WP_105330625.1">
    <property type="nucleotide sequence ID" value="NZ_PUHY01000010.1"/>
</dbReference>
<dbReference type="OrthoDB" id="277020at2"/>
<dbReference type="InterPro" id="IPR051808">
    <property type="entry name" value="Type_IV_pilus_biogenesis"/>
</dbReference>
<organism evidence="3 4">
    <name type="scientific">Blastopirellula marina</name>
    <dbReference type="NCBI Taxonomy" id="124"/>
    <lineage>
        <taxon>Bacteria</taxon>
        <taxon>Pseudomonadati</taxon>
        <taxon>Planctomycetota</taxon>
        <taxon>Planctomycetia</taxon>
        <taxon>Pirellulales</taxon>
        <taxon>Pirellulaceae</taxon>
        <taxon>Blastopirellula</taxon>
    </lineage>
</organism>
<gene>
    <name evidence="3" type="ORF">C5Y83_15505</name>
</gene>
<evidence type="ECO:0000313" key="4">
    <source>
        <dbReference type="Proteomes" id="UP000238322"/>
    </source>
</evidence>
<dbReference type="Proteomes" id="UP000238322">
    <property type="component" value="Unassembled WGS sequence"/>
</dbReference>
<protein>
    <recommendedName>
        <fullName evidence="5">Secretin/TonB short N-terminal domain-containing protein</fullName>
    </recommendedName>
</protein>
<dbReference type="PANTHER" id="PTHR30604:SF1">
    <property type="entry name" value="DNA UTILIZATION PROTEIN HOFQ"/>
    <property type="match status" value="1"/>
</dbReference>
<dbReference type="EMBL" id="PUHY01000010">
    <property type="protein sequence ID" value="PQO34895.1"/>
    <property type="molecule type" value="Genomic_DNA"/>
</dbReference>
<dbReference type="AlphaFoldDB" id="A0A2S8FRU2"/>
<keyword evidence="2" id="KW-0732">Signal</keyword>
<accession>A0A2S8FRU2</accession>
<evidence type="ECO:0000313" key="3">
    <source>
        <dbReference type="EMBL" id="PQO34895.1"/>
    </source>
</evidence>
<feature type="chain" id="PRO_5015728157" description="Secretin/TonB short N-terminal domain-containing protein" evidence="2">
    <location>
        <begin position="32"/>
        <end position="572"/>
    </location>
</feature>
<evidence type="ECO:0000256" key="2">
    <source>
        <dbReference type="SAM" id="SignalP"/>
    </source>
</evidence>
<dbReference type="PANTHER" id="PTHR30604">
    <property type="entry name" value="PROTEIN TRANSPORT PROTEIN HOFQ"/>
    <property type="match status" value="1"/>
</dbReference>
<name>A0A2S8FRU2_9BACT</name>
<proteinExistence type="predicted"/>
<feature type="region of interest" description="Disordered" evidence="1">
    <location>
        <begin position="552"/>
        <end position="572"/>
    </location>
</feature>
<reference evidence="3 4" key="1">
    <citation type="submission" date="2018-02" db="EMBL/GenBank/DDBJ databases">
        <title>Comparative genomes isolates from brazilian mangrove.</title>
        <authorList>
            <person name="Araujo J.E."/>
            <person name="Taketani R.G."/>
            <person name="Silva M.C.P."/>
            <person name="Loureco M.V."/>
            <person name="Andreote F.D."/>
        </authorList>
    </citation>
    <scope>NUCLEOTIDE SEQUENCE [LARGE SCALE GENOMIC DNA]</scope>
    <source>
        <strain evidence="3 4">Hex-1 MGV</strain>
    </source>
</reference>
<comment type="caution">
    <text evidence="3">The sequence shown here is derived from an EMBL/GenBank/DDBJ whole genome shotgun (WGS) entry which is preliminary data.</text>
</comment>
<sequence>MNRTLHISSTFRFASITTIIFALQLASSGMAQPSETEATRMMQQKVFDTRLSIDIQDLPLGDFAKRVEQETRIPVRIHERSLEDSGIRHDATISCNLTNASLHSVLKWSLREAALTYYVEPEGIVICSKYEEEFHQQTKFHHVPQLVGAPHPDYDSLIELTTGSVDDNSWEELGGPGSIAPINSGMVIMQTARRQLLVGRLYQQLVEAQAMPADDYAVASRLISHLPQETIKLQKQIKSSEVELSFNDVPLGEAIESIRQKTKLNLVLDIRALENIGLNADAPVSLRSGNRSLARSLTLLLEPLSLAWQAHDDVVVLSTWDTFEAELDVRIYPVRDLVWRGLDQQDPHIKQRLAKFYPPITIRLPYPDLPYKYLLPSPVLDSIPADENLQDVLTTTISPESWQELGGPGSITFLPSADCLVVAQTASVHDQLSGVLQEIRQASHPLDLDEFLAAIEKENAEIVTEMFEPHLSVNGTPLFQESEMQEIARQIQSHVDPESWKSDDCFIEADQGKLSVRNRRDTQRKVLAWLVNLGIVQPPMYGGSCRGPVYGSFAPTPPGPSIEDTPNIPTID</sequence>
<feature type="signal peptide" evidence="2">
    <location>
        <begin position="1"/>
        <end position="31"/>
    </location>
</feature>
<evidence type="ECO:0008006" key="5">
    <source>
        <dbReference type="Google" id="ProtNLM"/>
    </source>
</evidence>